<dbReference type="CDD" id="cd00088">
    <property type="entry name" value="HPT"/>
    <property type="match status" value="1"/>
</dbReference>
<gene>
    <name evidence="3" type="ORF">MoryE10_23360</name>
</gene>
<dbReference type="Pfam" id="PF01627">
    <property type="entry name" value="Hpt"/>
    <property type="match status" value="1"/>
</dbReference>
<dbReference type="Proteomes" id="UP000824988">
    <property type="component" value="Chromosome"/>
</dbReference>
<dbReference type="AlphaFoldDB" id="A0A8D5AN47"/>
<dbReference type="PANTHER" id="PTHR43395">
    <property type="entry name" value="SENSOR HISTIDINE KINASE CHEA"/>
    <property type="match status" value="1"/>
</dbReference>
<evidence type="ECO:0000313" key="3">
    <source>
        <dbReference type="EMBL" id="BBL71730.1"/>
    </source>
</evidence>
<dbReference type="KEGG" id="moz:MoryE10_23360"/>
<reference evidence="3" key="1">
    <citation type="submission" date="2019-06" db="EMBL/GenBank/DDBJ databases">
        <title>Complete genome sequence of Methylogaea oryzae strain JCM16910.</title>
        <authorList>
            <person name="Asakawa S."/>
        </authorList>
    </citation>
    <scope>NUCLEOTIDE SEQUENCE</scope>
    <source>
        <strain evidence="3">E10</strain>
    </source>
</reference>
<evidence type="ECO:0000256" key="1">
    <source>
        <dbReference type="PROSITE-ProRule" id="PRU00110"/>
    </source>
</evidence>
<dbReference type="PANTHER" id="PTHR43395:SF10">
    <property type="entry name" value="CHEMOTAXIS PROTEIN CHEA"/>
    <property type="match status" value="1"/>
</dbReference>
<name>A0A8D5AN47_9GAMM</name>
<dbReference type="PROSITE" id="PS50894">
    <property type="entry name" value="HPT"/>
    <property type="match status" value="1"/>
</dbReference>
<proteinExistence type="predicted"/>
<dbReference type="InterPro" id="IPR051315">
    <property type="entry name" value="Bact_Chemotaxis_CheA"/>
</dbReference>
<organism evidence="3 4">
    <name type="scientific">Methylogaea oryzae</name>
    <dbReference type="NCBI Taxonomy" id="1295382"/>
    <lineage>
        <taxon>Bacteria</taxon>
        <taxon>Pseudomonadati</taxon>
        <taxon>Pseudomonadota</taxon>
        <taxon>Gammaproteobacteria</taxon>
        <taxon>Methylococcales</taxon>
        <taxon>Methylococcaceae</taxon>
        <taxon>Methylogaea</taxon>
    </lineage>
</organism>
<feature type="domain" description="HPt" evidence="2">
    <location>
        <begin position="6"/>
        <end position="116"/>
    </location>
</feature>
<keyword evidence="4" id="KW-1185">Reference proteome</keyword>
<dbReference type="EMBL" id="AP019782">
    <property type="protein sequence ID" value="BBL71730.1"/>
    <property type="molecule type" value="Genomic_DNA"/>
</dbReference>
<dbReference type="GO" id="GO:0000160">
    <property type="term" value="P:phosphorelay signal transduction system"/>
    <property type="evidence" value="ECO:0007669"/>
    <property type="project" value="InterPro"/>
</dbReference>
<evidence type="ECO:0000313" key="4">
    <source>
        <dbReference type="Proteomes" id="UP000824988"/>
    </source>
</evidence>
<feature type="modified residue" description="Phosphohistidine" evidence="1">
    <location>
        <position position="53"/>
    </location>
</feature>
<evidence type="ECO:0000259" key="2">
    <source>
        <dbReference type="PROSITE" id="PS50894"/>
    </source>
</evidence>
<keyword evidence="1" id="KW-0597">Phosphoprotein</keyword>
<accession>A0A8D5AN47</accession>
<dbReference type="SMART" id="SM00073">
    <property type="entry name" value="HPT"/>
    <property type="match status" value="1"/>
</dbReference>
<sequence length="263" mass="29520">MRTANVSSLNERFRKAFLDELPERLEEIERMLLALERGGSPHDALADLYRSVHSIKGSAATFGQQILAAICHPFEEIIQDADQAETLPPSLVEVALGYLELLRHSVAEIKHGCENFDGTEKKLARLHERAFQQRFSVAIVANSRTLRQICCETAKAFDARVVEFEDSLNAMHRILGEPFHLVIVSSELYPMRGEALIASMKLSRRAQALKAVLVSSDRDKAGFVKRDVDPDFVVLRDTRFLSHLHDVIGEVYGAYGRSDKTTT</sequence>
<dbReference type="InterPro" id="IPR008207">
    <property type="entry name" value="Sig_transdc_His_kin_Hpt_dom"/>
</dbReference>
<protein>
    <recommendedName>
        <fullName evidence="2">HPt domain-containing protein</fullName>
    </recommendedName>
</protein>